<proteinExistence type="predicted"/>
<dbReference type="SUPFAM" id="SSF50814">
    <property type="entry name" value="Lipocalins"/>
    <property type="match status" value="1"/>
</dbReference>
<protein>
    <submittedName>
        <fullName evidence="2">Uncharacterized protein</fullName>
    </submittedName>
</protein>
<keyword evidence="1" id="KW-0732">Signal</keyword>
<dbReference type="AlphaFoldDB" id="A0AAD5DI19"/>
<evidence type="ECO:0000313" key="2">
    <source>
        <dbReference type="EMBL" id="KAI7836634.1"/>
    </source>
</evidence>
<evidence type="ECO:0000313" key="3">
    <source>
        <dbReference type="Proteomes" id="UP001205105"/>
    </source>
</evidence>
<name>A0AAD5DI19_9CHLO</name>
<dbReference type="EMBL" id="JADXDR010000180">
    <property type="protein sequence ID" value="KAI7836634.1"/>
    <property type="molecule type" value="Genomic_DNA"/>
</dbReference>
<sequence length="255" mass="27004">MVRLAIALALLGVLALAPPAAARLLLDEQQCPPPGFDALQSFDVNQYIAQRWYVQKQEPLVYQPEDRLFCVFAEYKPLEEDPLDGLLVNNYANEGGINGPVVGTSQVNGGPWTTATIPDKRRPSKLRVGIALGGSESSPGIRLGRGGDYWVVAAGQSEGPANRSGSLYDWAIVTGGSPDRRSNGACAAGSSSDLVRSLQTNDVGLWLFTRKPVDPTNTQLMMSKLAELGLDPSGLVDVPQQGCAYACGPGSGSCD</sequence>
<dbReference type="InterPro" id="IPR012674">
    <property type="entry name" value="Calycin"/>
</dbReference>
<reference evidence="2" key="1">
    <citation type="submission" date="2020-11" db="EMBL/GenBank/DDBJ databases">
        <title>Chlorella ohadii genome sequencing and assembly.</title>
        <authorList>
            <person name="Murik O."/>
            <person name="Treves H."/>
            <person name="Kedem I."/>
            <person name="Shotland Y."/>
            <person name="Kaplan A."/>
        </authorList>
    </citation>
    <scope>NUCLEOTIDE SEQUENCE</scope>
    <source>
        <strain evidence="2">1</strain>
    </source>
</reference>
<accession>A0AAD5DI19</accession>
<feature type="chain" id="PRO_5042131412" evidence="1">
    <location>
        <begin position="23"/>
        <end position="255"/>
    </location>
</feature>
<keyword evidence="3" id="KW-1185">Reference proteome</keyword>
<feature type="signal peptide" evidence="1">
    <location>
        <begin position="1"/>
        <end position="22"/>
    </location>
</feature>
<evidence type="ECO:0000256" key="1">
    <source>
        <dbReference type="SAM" id="SignalP"/>
    </source>
</evidence>
<dbReference type="Proteomes" id="UP001205105">
    <property type="component" value="Unassembled WGS sequence"/>
</dbReference>
<organism evidence="2 3">
    <name type="scientific">Chlorella ohadii</name>
    <dbReference type="NCBI Taxonomy" id="2649997"/>
    <lineage>
        <taxon>Eukaryota</taxon>
        <taxon>Viridiplantae</taxon>
        <taxon>Chlorophyta</taxon>
        <taxon>core chlorophytes</taxon>
        <taxon>Trebouxiophyceae</taxon>
        <taxon>Chlorellales</taxon>
        <taxon>Chlorellaceae</taxon>
        <taxon>Chlorella clade</taxon>
        <taxon>Chlorella</taxon>
    </lineage>
</organism>
<dbReference type="Gene3D" id="2.40.128.20">
    <property type="match status" value="1"/>
</dbReference>
<comment type="caution">
    <text evidence="2">The sequence shown here is derived from an EMBL/GenBank/DDBJ whole genome shotgun (WGS) entry which is preliminary data.</text>
</comment>
<gene>
    <name evidence="2" type="ORF">COHA_009519</name>
</gene>